<dbReference type="Proteomes" id="UP000290288">
    <property type="component" value="Unassembled WGS sequence"/>
</dbReference>
<dbReference type="STRING" id="2316362.A0A4Q2D0C6"/>
<comment type="caution">
    <text evidence="1">The sequence shown here is derived from an EMBL/GenBank/DDBJ whole genome shotgun (WGS) entry which is preliminary data.</text>
</comment>
<dbReference type="EMBL" id="SDEE01001699">
    <property type="protein sequence ID" value="RXW11671.1"/>
    <property type="molecule type" value="Genomic_DNA"/>
</dbReference>
<evidence type="ECO:0000313" key="1">
    <source>
        <dbReference type="EMBL" id="RXW11671.1"/>
    </source>
</evidence>
<organism evidence="1 2">
    <name type="scientific">Candolleomyces aberdarensis</name>
    <dbReference type="NCBI Taxonomy" id="2316362"/>
    <lineage>
        <taxon>Eukaryota</taxon>
        <taxon>Fungi</taxon>
        <taxon>Dikarya</taxon>
        <taxon>Basidiomycota</taxon>
        <taxon>Agaricomycotina</taxon>
        <taxon>Agaricomycetes</taxon>
        <taxon>Agaricomycetidae</taxon>
        <taxon>Agaricales</taxon>
        <taxon>Agaricineae</taxon>
        <taxon>Psathyrellaceae</taxon>
        <taxon>Candolleomyces</taxon>
    </lineage>
</organism>
<reference evidence="1 2" key="1">
    <citation type="submission" date="2019-01" db="EMBL/GenBank/DDBJ databases">
        <title>Draft genome sequence of Psathyrella aberdarensis IHI B618.</title>
        <authorList>
            <person name="Buettner E."/>
            <person name="Kellner H."/>
        </authorList>
    </citation>
    <scope>NUCLEOTIDE SEQUENCE [LARGE SCALE GENOMIC DNA]</scope>
    <source>
        <strain evidence="1 2">IHI B618</strain>
    </source>
</reference>
<evidence type="ECO:0008006" key="3">
    <source>
        <dbReference type="Google" id="ProtNLM"/>
    </source>
</evidence>
<accession>A0A4Q2D0C6</accession>
<keyword evidence="2" id="KW-1185">Reference proteome</keyword>
<evidence type="ECO:0000313" key="2">
    <source>
        <dbReference type="Proteomes" id="UP000290288"/>
    </source>
</evidence>
<dbReference type="OrthoDB" id="3270451at2759"/>
<proteinExistence type="predicted"/>
<protein>
    <recommendedName>
        <fullName evidence="3">JmjC domain-containing protein</fullName>
    </recommendedName>
</protein>
<sequence>MKVWFVGRSRDTGDQLDAFVEKKDDFACWGVDDDYEVEGILLTPGTQIIMPPGMLHAVFTIEASVCSGCHYYSWPTMELTLHALVRSVILCEHINNTEEYGVQCRQILIRMMCFLHEVMILGDETHETNADLPRLTTAEDWRVLSSFFCLIKLLNVVTRSTYCPIKLPNRLAQETNHISLDQNQLSIDERQDMVWARGLIGQSMPVLSGRYGFDFEADLFDPMLAYYAVYIKTSFESAHPSPNTLFAEPYVYEMFQQQLQWVLDSRPAANDHYRLLSKMERPPQSMKYTDWTPPENFKWKEGQVCRRKSVDFYYMSGVHHGDILFFSAA</sequence>
<name>A0A4Q2D0C6_9AGAR</name>
<dbReference type="AlphaFoldDB" id="A0A4Q2D0C6"/>
<gene>
    <name evidence="1" type="ORF">EST38_g14184</name>
</gene>